<feature type="chain" id="PRO_5042287270" description="Apple domain-containing protein" evidence="3">
    <location>
        <begin position="35"/>
        <end position="247"/>
    </location>
</feature>
<keyword evidence="1" id="KW-0677">Repeat</keyword>
<dbReference type="InterPro" id="IPR000177">
    <property type="entry name" value="Apple"/>
</dbReference>
<feature type="domain" description="Apple" evidence="4">
    <location>
        <begin position="42"/>
        <end position="94"/>
    </location>
</feature>
<sequence>MRYVSEQMVEGLKMRRFLKMLGAALIISASTVVAVEAQEAEFFKYPDTVINGIDSAQLPKSLDECRKICTSRSGCAGFDYTEKGNKCRMFLSIGSAKESTGSAAETRALISGYKEPSNPPFATRFEKLKQTDDKGDQLLALGREAYEHGNRTIGSQAINLAAERKNQDAIIEIAKWYDPRTYAADRVSGVDANKAARSYFELAMQGNPQANSLLASLCREANDSSSTYSSSFGSFLGSTYCEGSISP</sequence>
<dbReference type="Proteomes" id="UP000661163">
    <property type="component" value="Unassembled WGS sequence"/>
</dbReference>
<keyword evidence="2" id="KW-1015">Disulfide bond</keyword>
<proteinExistence type="predicted"/>
<dbReference type="RefSeq" id="WP_164043456.1">
    <property type="nucleotide sequence ID" value="NZ_SILB01000008.1"/>
</dbReference>
<evidence type="ECO:0000256" key="2">
    <source>
        <dbReference type="ARBA" id="ARBA00023157"/>
    </source>
</evidence>
<dbReference type="Pfam" id="PF00024">
    <property type="entry name" value="PAN_1"/>
    <property type="match status" value="1"/>
</dbReference>
<dbReference type="Gene3D" id="3.50.4.10">
    <property type="entry name" value="Hepatocyte Growth Factor"/>
    <property type="match status" value="1"/>
</dbReference>
<dbReference type="InterPro" id="IPR003609">
    <property type="entry name" value="Pan_app"/>
</dbReference>
<feature type="signal peptide" evidence="3">
    <location>
        <begin position="1"/>
        <end position="34"/>
    </location>
</feature>
<gene>
    <name evidence="5" type="ORF">GR217_36680</name>
</gene>
<evidence type="ECO:0000313" key="6">
    <source>
        <dbReference type="Proteomes" id="UP000661163"/>
    </source>
</evidence>
<organism evidence="5 6">
    <name type="scientific">Rhizobium ruizarguesonis</name>
    <dbReference type="NCBI Taxonomy" id="2081791"/>
    <lineage>
        <taxon>Bacteria</taxon>
        <taxon>Pseudomonadati</taxon>
        <taxon>Pseudomonadota</taxon>
        <taxon>Alphaproteobacteria</taxon>
        <taxon>Hyphomicrobiales</taxon>
        <taxon>Rhizobiaceae</taxon>
        <taxon>Rhizobium/Agrobacterium group</taxon>
        <taxon>Rhizobium</taxon>
    </lineage>
</organism>
<name>A0AAE4YY29_9HYPH</name>
<dbReference type="CDD" id="cd01100">
    <property type="entry name" value="APPLE_Factor_XI_like"/>
    <property type="match status" value="1"/>
</dbReference>
<evidence type="ECO:0000256" key="1">
    <source>
        <dbReference type="ARBA" id="ARBA00022737"/>
    </source>
</evidence>
<evidence type="ECO:0000313" key="5">
    <source>
        <dbReference type="EMBL" id="NEI53131.1"/>
    </source>
</evidence>
<reference evidence="5 6" key="1">
    <citation type="submission" date="2019-12" db="EMBL/GenBank/DDBJ databases">
        <title>Rhizobium genotypes associated with high levels of biological nitrogen fixation by grain legumes in a temperate-maritime cropping system.</title>
        <authorList>
            <person name="Maluk M."/>
            <person name="Francesc Ferrando Molina F."/>
            <person name="Lopez Del Egido L."/>
            <person name="Lafos M."/>
            <person name="Langarica-Fuentes A."/>
            <person name="Gebre Yohannes G."/>
            <person name="Young M.W."/>
            <person name="Martin P."/>
            <person name="Gantlett R."/>
            <person name="Kenicer G."/>
            <person name="Hawes C."/>
            <person name="Begg G.S."/>
            <person name="Quilliam R.S."/>
            <person name="Squire G.R."/>
            <person name="Poole P.S."/>
            <person name="Young P.W."/>
            <person name="Iannetta P.M."/>
            <person name="James E.K."/>
        </authorList>
    </citation>
    <scope>NUCLEOTIDE SEQUENCE [LARGE SCALE GENOMIC DNA]</scope>
    <source>
        <strain evidence="5 6">JHI985</strain>
    </source>
</reference>
<accession>A0AAE4YY29</accession>
<dbReference type="SUPFAM" id="SSF57414">
    <property type="entry name" value="Hairpin loop containing domain-like"/>
    <property type="match status" value="1"/>
</dbReference>
<protein>
    <recommendedName>
        <fullName evidence="4">Apple domain-containing protein</fullName>
    </recommendedName>
</protein>
<keyword evidence="3" id="KW-0732">Signal</keyword>
<dbReference type="GO" id="GO:0006508">
    <property type="term" value="P:proteolysis"/>
    <property type="evidence" value="ECO:0007669"/>
    <property type="project" value="InterPro"/>
</dbReference>
<comment type="caution">
    <text evidence="5">The sequence shown here is derived from an EMBL/GenBank/DDBJ whole genome shotgun (WGS) entry which is preliminary data.</text>
</comment>
<dbReference type="EMBL" id="WUFC01000063">
    <property type="protein sequence ID" value="NEI53131.1"/>
    <property type="molecule type" value="Genomic_DNA"/>
</dbReference>
<dbReference type="GO" id="GO:0005576">
    <property type="term" value="C:extracellular region"/>
    <property type="evidence" value="ECO:0007669"/>
    <property type="project" value="InterPro"/>
</dbReference>
<evidence type="ECO:0000259" key="4">
    <source>
        <dbReference type="Pfam" id="PF00024"/>
    </source>
</evidence>
<evidence type="ECO:0000256" key="3">
    <source>
        <dbReference type="SAM" id="SignalP"/>
    </source>
</evidence>
<dbReference type="AlphaFoldDB" id="A0AAE4YY29"/>